<dbReference type="STRING" id="234267.Acid_1402"/>
<dbReference type="Pfam" id="PF13519">
    <property type="entry name" value="VWA_2"/>
    <property type="match status" value="1"/>
</dbReference>
<dbReference type="NCBIfam" id="TIGR03436">
    <property type="entry name" value="acidobact_VWFA"/>
    <property type="match status" value="1"/>
</dbReference>
<dbReference type="Gene3D" id="3.40.50.410">
    <property type="entry name" value="von Willebrand factor, type A domain"/>
    <property type="match status" value="1"/>
</dbReference>
<evidence type="ECO:0000259" key="2">
    <source>
        <dbReference type="Pfam" id="PF13519"/>
    </source>
</evidence>
<dbReference type="KEGG" id="sus:Acid_1402"/>
<dbReference type="InterPro" id="IPR002035">
    <property type="entry name" value="VWF_A"/>
</dbReference>
<sequence precursor="true">MSRLLLSTFLCGVLAAQTMQTTQQTPPPQEPALPRFTGGVEVVQAPVLVFDRDGNYVNGLQPYQFHLYDNDKEQNINVDVAYQPISMVICIQANANVEGILPQVRKIGNLVAPLIIGDQGEAAVIAFDSRIRKIQDFTSDPDKITKAVKDLYPGSSSNHMIDAVSEATRMLRTRPSNRRRVILYIGETRDIASETRLREALMDLQYANVLFYPVDISRLLTTLSAKPDPGRQNTLPPAMHPLPAGVPSTPNTVNQVYGISGGNRVEFIPLMVELFKDAKAIFKDNPVEAFTKGTGGTEYSFYKQRGLEEAIQKIGAELHSQYFVAYTPNNKDEGGFHAITVQVGGYKTQTRPGYWLGTKQ</sequence>
<gene>
    <name evidence="3" type="ordered locus">Acid_1402</name>
</gene>
<protein>
    <recommendedName>
        <fullName evidence="2">VWFA domain-containing protein</fullName>
    </recommendedName>
</protein>
<dbReference type="eggNOG" id="COG2304">
    <property type="taxonomic scope" value="Bacteria"/>
</dbReference>
<dbReference type="AlphaFoldDB" id="Q028Z6"/>
<proteinExistence type="predicted"/>
<keyword evidence="1" id="KW-0732">Signal</keyword>
<dbReference type="InterPro" id="IPR036465">
    <property type="entry name" value="vWFA_dom_sf"/>
</dbReference>
<dbReference type="InterPro" id="IPR017802">
    <property type="entry name" value="VWFA-rel_acidobac-type"/>
</dbReference>
<feature type="signal peptide" evidence="1">
    <location>
        <begin position="1"/>
        <end position="15"/>
    </location>
</feature>
<feature type="chain" id="PRO_5012791091" description="VWFA domain-containing protein" evidence="1">
    <location>
        <begin position="16"/>
        <end position="360"/>
    </location>
</feature>
<evidence type="ECO:0000313" key="3">
    <source>
        <dbReference type="EMBL" id="ABJ82395.1"/>
    </source>
</evidence>
<accession>Q028Z6</accession>
<name>Q028Z6_SOLUE</name>
<dbReference type="SUPFAM" id="SSF53300">
    <property type="entry name" value="vWA-like"/>
    <property type="match status" value="1"/>
</dbReference>
<dbReference type="OrthoDB" id="128592at2"/>
<dbReference type="HOGENOM" id="CLU_066233_0_0_0"/>
<dbReference type="EMBL" id="CP000473">
    <property type="protein sequence ID" value="ABJ82395.1"/>
    <property type="molecule type" value="Genomic_DNA"/>
</dbReference>
<feature type="domain" description="VWFA" evidence="2">
    <location>
        <begin position="121"/>
        <end position="184"/>
    </location>
</feature>
<evidence type="ECO:0000256" key="1">
    <source>
        <dbReference type="SAM" id="SignalP"/>
    </source>
</evidence>
<dbReference type="InParanoid" id="Q028Z6"/>
<reference evidence="3" key="1">
    <citation type="submission" date="2006-10" db="EMBL/GenBank/DDBJ databases">
        <title>Complete sequence of Solibacter usitatus Ellin6076.</title>
        <authorList>
            <consortium name="US DOE Joint Genome Institute"/>
            <person name="Copeland A."/>
            <person name="Lucas S."/>
            <person name="Lapidus A."/>
            <person name="Barry K."/>
            <person name="Detter J.C."/>
            <person name="Glavina del Rio T."/>
            <person name="Hammon N."/>
            <person name="Israni S."/>
            <person name="Dalin E."/>
            <person name="Tice H."/>
            <person name="Pitluck S."/>
            <person name="Thompson L.S."/>
            <person name="Brettin T."/>
            <person name="Bruce D."/>
            <person name="Han C."/>
            <person name="Tapia R."/>
            <person name="Gilna P."/>
            <person name="Schmutz J."/>
            <person name="Larimer F."/>
            <person name="Land M."/>
            <person name="Hauser L."/>
            <person name="Kyrpides N."/>
            <person name="Mikhailova N."/>
            <person name="Janssen P.H."/>
            <person name="Kuske C.R."/>
            <person name="Richardson P."/>
        </authorList>
    </citation>
    <scope>NUCLEOTIDE SEQUENCE</scope>
    <source>
        <strain evidence="3">Ellin6076</strain>
    </source>
</reference>
<organism evidence="3">
    <name type="scientific">Solibacter usitatus (strain Ellin6076)</name>
    <dbReference type="NCBI Taxonomy" id="234267"/>
    <lineage>
        <taxon>Bacteria</taxon>
        <taxon>Pseudomonadati</taxon>
        <taxon>Acidobacteriota</taxon>
        <taxon>Terriglobia</taxon>
        <taxon>Bryobacterales</taxon>
        <taxon>Solibacteraceae</taxon>
        <taxon>Candidatus Solibacter</taxon>
    </lineage>
</organism>